<dbReference type="PANTHER" id="PTHR46889">
    <property type="entry name" value="TRANSPOSASE INSF FOR INSERTION SEQUENCE IS3B-RELATED"/>
    <property type="match status" value="1"/>
</dbReference>
<organism evidence="3 4">
    <name type="scientific">Arthrobacter alpinus</name>
    <dbReference type="NCBI Taxonomy" id="656366"/>
    <lineage>
        <taxon>Bacteria</taxon>
        <taxon>Bacillati</taxon>
        <taxon>Actinomycetota</taxon>
        <taxon>Actinomycetes</taxon>
        <taxon>Micrococcales</taxon>
        <taxon>Micrococcaceae</taxon>
        <taxon>Arthrobacter</taxon>
    </lineage>
</organism>
<accession>A0A0M5LZI7</accession>
<name>A0A0M5LZI7_9MICC</name>
<protein>
    <submittedName>
        <fullName evidence="3">Transposase</fullName>
    </submittedName>
</protein>
<dbReference type="PROSITE" id="PS50994">
    <property type="entry name" value="INTEGRASE"/>
    <property type="match status" value="1"/>
</dbReference>
<dbReference type="GO" id="GO:0003676">
    <property type="term" value="F:nucleic acid binding"/>
    <property type="evidence" value="ECO:0007669"/>
    <property type="project" value="InterPro"/>
</dbReference>
<dbReference type="KEGG" id="aaq:AOC05_01985"/>
<comment type="function">
    <text evidence="1">Involved in the transposition of the insertion sequence.</text>
</comment>
<dbReference type="GO" id="GO:0015074">
    <property type="term" value="P:DNA integration"/>
    <property type="evidence" value="ECO:0007669"/>
    <property type="project" value="InterPro"/>
</dbReference>
<evidence type="ECO:0000313" key="3">
    <source>
        <dbReference type="EMBL" id="ALE91407.1"/>
    </source>
</evidence>
<dbReference type="Pfam" id="PF00665">
    <property type="entry name" value="rve"/>
    <property type="match status" value="1"/>
</dbReference>
<evidence type="ECO:0000313" key="4">
    <source>
        <dbReference type="Proteomes" id="UP000062833"/>
    </source>
</evidence>
<dbReference type="InterPro" id="IPR036397">
    <property type="entry name" value="RNaseH_sf"/>
</dbReference>
<dbReference type="Pfam" id="PF13333">
    <property type="entry name" value="rve_2"/>
    <property type="match status" value="1"/>
</dbReference>
<dbReference type="SUPFAM" id="SSF53098">
    <property type="entry name" value="Ribonuclease H-like"/>
    <property type="match status" value="1"/>
</dbReference>
<sequence length="285" mass="32019">MCQQLKVPRSSYYRWCKPAEPTPTQIRHEELTEEVCRVFEREKGMAGRDQITTILGHEGIPVAAGTVGAIMNKQGIRAVRMRAWKKTTVVDPAARTEHIKNHMLDADGRRDFTATVPGTKLVGDISYLKTGSGWLYLATVIDLATRMVVGWSMASHMRTELITDALTMARDHGRLHPGGAIFHSDRGAQYTSGAFQRWCAGNGITQSMGETGVCWDNSVAENFFSHLKTEMYHHHDFPNHLSARTAVMEYIESWYNRRRPHSNNQGLPPAQALTEYQNQINHAAA</sequence>
<dbReference type="InterPro" id="IPR001584">
    <property type="entry name" value="Integrase_cat-core"/>
</dbReference>
<reference evidence="4" key="1">
    <citation type="submission" date="2015-09" db="EMBL/GenBank/DDBJ databases">
        <title>Complete genome of Arthrobacter alpinus strain R3.8.</title>
        <authorList>
            <person name="See-Too W.S."/>
            <person name="Chan K.G."/>
        </authorList>
    </citation>
    <scope>NUCLEOTIDE SEQUENCE [LARGE SCALE GENOMIC DNA]</scope>
    <source>
        <strain evidence="4">R3.8</strain>
    </source>
</reference>
<dbReference type="Gene3D" id="3.30.420.10">
    <property type="entry name" value="Ribonuclease H-like superfamily/Ribonuclease H"/>
    <property type="match status" value="1"/>
</dbReference>
<proteinExistence type="predicted"/>
<dbReference type="NCBIfam" id="NF033516">
    <property type="entry name" value="transpos_IS3"/>
    <property type="match status" value="1"/>
</dbReference>
<feature type="domain" description="Integrase catalytic" evidence="2">
    <location>
        <begin position="113"/>
        <end position="277"/>
    </location>
</feature>
<dbReference type="PATRIC" id="fig|656366.3.peg.446"/>
<evidence type="ECO:0000256" key="1">
    <source>
        <dbReference type="ARBA" id="ARBA00002286"/>
    </source>
</evidence>
<dbReference type="InterPro" id="IPR012337">
    <property type="entry name" value="RNaseH-like_sf"/>
</dbReference>
<keyword evidence="4" id="KW-1185">Reference proteome</keyword>
<gene>
    <name evidence="3" type="ORF">AOC05_01985</name>
</gene>
<evidence type="ECO:0000259" key="2">
    <source>
        <dbReference type="PROSITE" id="PS50994"/>
    </source>
</evidence>
<dbReference type="PANTHER" id="PTHR46889:SF4">
    <property type="entry name" value="TRANSPOSASE INSO FOR INSERTION SEQUENCE ELEMENT IS911B-RELATED"/>
    <property type="match status" value="1"/>
</dbReference>
<dbReference type="InterPro" id="IPR048020">
    <property type="entry name" value="Transpos_IS3"/>
</dbReference>
<dbReference type="InterPro" id="IPR025948">
    <property type="entry name" value="HTH-like_dom"/>
</dbReference>
<dbReference type="Pfam" id="PF13276">
    <property type="entry name" value="HTH_21"/>
    <property type="match status" value="1"/>
</dbReference>
<dbReference type="EMBL" id="CP012677">
    <property type="protein sequence ID" value="ALE91407.1"/>
    <property type="molecule type" value="Genomic_DNA"/>
</dbReference>
<dbReference type="Proteomes" id="UP000062833">
    <property type="component" value="Chromosome"/>
</dbReference>
<dbReference type="AlphaFoldDB" id="A0A0M5LZI7"/>
<dbReference type="InterPro" id="IPR050900">
    <property type="entry name" value="Transposase_IS3/IS150/IS904"/>
</dbReference>